<evidence type="ECO:0000313" key="3">
    <source>
        <dbReference type="Proteomes" id="UP000007089"/>
    </source>
</evidence>
<dbReference type="EMBL" id="CP001359">
    <property type="protein sequence ID" value="ACL63604.1"/>
    <property type="molecule type" value="Genomic_DNA"/>
</dbReference>
<evidence type="ECO:0000256" key="1">
    <source>
        <dbReference type="SAM" id="MobiDB-lite"/>
    </source>
</evidence>
<dbReference type="HOGENOM" id="CLU_929515_0_0_7"/>
<dbReference type="KEGG" id="acp:A2cp1_0245"/>
<evidence type="ECO:0000313" key="2">
    <source>
        <dbReference type="EMBL" id="ACL63604.1"/>
    </source>
</evidence>
<dbReference type="AlphaFoldDB" id="B8J906"/>
<name>B8J906_ANAD2</name>
<dbReference type="Proteomes" id="UP000007089">
    <property type="component" value="Chromosome"/>
</dbReference>
<gene>
    <name evidence="2" type="ordered locus">A2cp1_0245</name>
</gene>
<proteinExistence type="predicted"/>
<accession>B8J906</accession>
<feature type="region of interest" description="Disordered" evidence="1">
    <location>
        <begin position="278"/>
        <end position="299"/>
    </location>
</feature>
<protein>
    <submittedName>
        <fullName evidence="2">Uncharacterized protein</fullName>
    </submittedName>
</protein>
<reference evidence="2" key="1">
    <citation type="submission" date="2009-01" db="EMBL/GenBank/DDBJ databases">
        <title>Complete sequence of Anaeromyxobacter dehalogenans 2CP-1.</title>
        <authorList>
            <consortium name="US DOE Joint Genome Institute"/>
            <person name="Lucas S."/>
            <person name="Copeland A."/>
            <person name="Lapidus A."/>
            <person name="Glavina del Rio T."/>
            <person name="Dalin E."/>
            <person name="Tice H."/>
            <person name="Bruce D."/>
            <person name="Goodwin L."/>
            <person name="Pitluck S."/>
            <person name="Saunders E."/>
            <person name="Brettin T."/>
            <person name="Detter J.C."/>
            <person name="Han C."/>
            <person name="Larimer F."/>
            <person name="Land M."/>
            <person name="Hauser L."/>
            <person name="Kyrpides N."/>
            <person name="Ovchinnikova G."/>
            <person name="Beliaev A.S."/>
            <person name="Richardson P."/>
        </authorList>
    </citation>
    <scope>NUCLEOTIDE SEQUENCE</scope>
    <source>
        <strain evidence="2">2CP-1</strain>
    </source>
</reference>
<organism evidence="2 3">
    <name type="scientific">Anaeromyxobacter dehalogenans (strain ATCC BAA-258 / DSM 21875 / 2CP-1)</name>
    <dbReference type="NCBI Taxonomy" id="455488"/>
    <lineage>
        <taxon>Bacteria</taxon>
        <taxon>Pseudomonadati</taxon>
        <taxon>Myxococcota</taxon>
        <taxon>Myxococcia</taxon>
        <taxon>Myxococcales</taxon>
        <taxon>Cystobacterineae</taxon>
        <taxon>Anaeromyxobacteraceae</taxon>
        <taxon>Anaeromyxobacter</taxon>
    </lineage>
</organism>
<keyword evidence="3" id="KW-1185">Reference proteome</keyword>
<sequence>MLLVALWSASAAVAAEPLLVPGRMGYNALPALRNVDPVVGNRTELELSATAQLAGLGAQDAAGTPYVRLTVPFREVAALELDGTPFELFRTSAATGERIGARVRSGASPGDLRAGARFLVLEERGKRPALGLRLVVKSTSGKDRGARRFTNAPGYVFDVLAGKDLAAAGPVRLRALAKLGFLAWQVADGRQDDALDYGATLRAAFASGVALSGEWRGYAGWRGDDRPMVLGLTADVPAGSRVLLRASADRGLTSDAPPLDVRLGVVLFLDAPMARDRAAGQADPRLASGARPRRQPGPR</sequence>